<dbReference type="EMBL" id="RCMV01000893">
    <property type="protein sequence ID" value="KAG3211946.1"/>
    <property type="molecule type" value="Genomic_DNA"/>
</dbReference>
<proteinExistence type="predicted"/>
<evidence type="ECO:0000313" key="7">
    <source>
        <dbReference type="EMBL" id="KAG2970296.1"/>
    </source>
</evidence>
<feature type="domain" description="Pentatricopeptide repeat-containing protein-mitochondrial" evidence="3">
    <location>
        <begin position="252"/>
        <end position="378"/>
    </location>
</feature>
<evidence type="ECO:0000313" key="10">
    <source>
        <dbReference type="Proteomes" id="UP000251314"/>
    </source>
</evidence>
<dbReference type="EMBL" id="RCMG01000728">
    <property type="protein sequence ID" value="KAG2849963.1"/>
    <property type="molecule type" value="Genomic_DNA"/>
</dbReference>
<reference evidence="4" key="2">
    <citation type="submission" date="2018-10" db="EMBL/GenBank/DDBJ databases">
        <title>Effector identification in a new, highly contiguous assembly of the strawberry crown rot pathogen Phytophthora cactorum.</title>
        <authorList>
            <person name="Armitage A.D."/>
            <person name="Nellist C.F."/>
            <person name="Bates H."/>
            <person name="Vickerstaff R.J."/>
            <person name="Harrison R.J."/>
        </authorList>
    </citation>
    <scope>NUCLEOTIDE SEQUENCE</scope>
    <source>
        <strain evidence="4">15-7</strain>
        <strain evidence="5">4032</strain>
        <strain evidence="6">4040</strain>
        <strain evidence="7">P415</strain>
        <strain evidence="8">P421</strain>
    </source>
</reference>
<protein>
    <recommendedName>
        <fullName evidence="3">Pentatricopeptide repeat-containing protein-mitochondrial domain-containing protein</fullName>
    </recommendedName>
</protein>
<dbReference type="Gene3D" id="1.25.40.10">
    <property type="entry name" value="Tetratricopeptide repeat domain"/>
    <property type="match status" value="3"/>
</dbReference>
<dbReference type="EMBL" id="RCMI01000730">
    <property type="protein sequence ID" value="KAG2899363.1"/>
    <property type="molecule type" value="Genomic_DNA"/>
</dbReference>
<evidence type="ECO:0000313" key="6">
    <source>
        <dbReference type="EMBL" id="KAG2914631.1"/>
    </source>
</evidence>
<evidence type="ECO:0000313" key="5">
    <source>
        <dbReference type="EMBL" id="KAG2899363.1"/>
    </source>
</evidence>
<keyword evidence="10" id="KW-1185">Reference proteome</keyword>
<dbReference type="EMBL" id="RCML01000736">
    <property type="protein sequence ID" value="KAG2970296.1"/>
    <property type="molecule type" value="Genomic_DNA"/>
</dbReference>
<organism evidence="9 10">
    <name type="scientific">Phytophthora cactorum</name>
    <dbReference type="NCBI Taxonomy" id="29920"/>
    <lineage>
        <taxon>Eukaryota</taxon>
        <taxon>Sar</taxon>
        <taxon>Stramenopiles</taxon>
        <taxon>Oomycota</taxon>
        <taxon>Peronosporomycetes</taxon>
        <taxon>Peronosporales</taxon>
        <taxon>Peronosporaceae</taxon>
        <taxon>Phytophthora</taxon>
    </lineage>
</organism>
<dbReference type="Proteomes" id="UP000760860">
    <property type="component" value="Unassembled WGS sequence"/>
</dbReference>
<dbReference type="OrthoDB" id="125711at2759"/>
<dbReference type="EMBL" id="RCMK01000726">
    <property type="protein sequence ID" value="KAG2914631.1"/>
    <property type="molecule type" value="Genomic_DNA"/>
</dbReference>
<accession>A0A329S387</accession>
<dbReference type="VEuPathDB" id="FungiDB:PC110_g12446"/>
<reference evidence="9 10" key="1">
    <citation type="submission" date="2018-01" db="EMBL/GenBank/DDBJ databases">
        <title>Draft genome of the strawberry crown rot pathogen Phytophthora cactorum.</title>
        <authorList>
            <person name="Armitage A.D."/>
            <person name="Lysoe E."/>
            <person name="Nellist C.F."/>
            <person name="Harrison R.J."/>
            <person name="Brurberg M.B."/>
        </authorList>
    </citation>
    <scope>NUCLEOTIDE SEQUENCE [LARGE SCALE GENOMIC DNA]</scope>
    <source>
        <strain evidence="9 10">10300</strain>
    </source>
</reference>
<dbReference type="Proteomes" id="UP000251314">
    <property type="component" value="Unassembled WGS sequence"/>
</dbReference>
<dbReference type="AlphaFoldDB" id="A0A329S387"/>
<dbReference type="PANTHER" id="PTHR47447:SF24">
    <property type="entry name" value="PENTATRICOPEPTIDE REPEAT-CONTAINING PROTEIN"/>
    <property type="match status" value="1"/>
</dbReference>
<gene>
    <name evidence="9" type="ORF">PC110_g12446</name>
    <name evidence="4" type="ORF">PC113_g17216</name>
    <name evidence="5" type="ORF">PC115_g16540</name>
    <name evidence="6" type="ORF">PC117_g18263</name>
    <name evidence="7" type="ORF">PC118_g16961</name>
    <name evidence="8" type="ORF">PC129_g17088</name>
</gene>
<dbReference type="Proteomes" id="UP000735874">
    <property type="component" value="Unassembled WGS sequence"/>
</dbReference>
<feature type="region of interest" description="Disordered" evidence="2">
    <location>
        <begin position="59"/>
        <end position="81"/>
    </location>
</feature>
<dbReference type="Pfam" id="PF23276">
    <property type="entry name" value="TPR_24"/>
    <property type="match status" value="1"/>
</dbReference>
<dbReference type="Proteomes" id="UP000736787">
    <property type="component" value="Unassembled WGS sequence"/>
</dbReference>
<evidence type="ECO:0000256" key="1">
    <source>
        <dbReference type="ARBA" id="ARBA00022737"/>
    </source>
</evidence>
<dbReference type="Proteomes" id="UP000774804">
    <property type="component" value="Unassembled WGS sequence"/>
</dbReference>
<dbReference type="InterPro" id="IPR011990">
    <property type="entry name" value="TPR-like_helical_dom_sf"/>
</dbReference>
<evidence type="ECO:0000256" key="2">
    <source>
        <dbReference type="SAM" id="MobiDB-lite"/>
    </source>
</evidence>
<dbReference type="InterPro" id="IPR057027">
    <property type="entry name" value="TPR_mt"/>
</dbReference>
<dbReference type="EMBL" id="MJFZ01000333">
    <property type="protein sequence ID" value="RAW31201.1"/>
    <property type="molecule type" value="Genomic_DNA"/>
</dbReference>
<dbReference type="Proteomes" id="UP000697107">
    <property type="component" value="Unassembled WGS sequence"/>
</dbReference>
<evidence type="ECO:0000313" key="9">
    <source>
        <dbReference type="EMBL" id="RAW31201.1"/>
    </source>
</evidence>
<comment type="caution">
    <text evidence="9">The sequence shown here is derived from an EMBL/GenBank/DDBJ whole genome shotgun (WGS) entry which is preliminary data.</text>
</comment>
<evidence type="ECO:0000259" key="3">
    <source>
        <dbReference type="Pfam" id="PF23276"/>
    </source>
</evidence>
<keyword evidence="1" id="KW-0677">Repeat</keyword>
<dbReference type="PANTHER" id="PTHR47447">
    <property type="entry name" value="OS03G0856100 PROTEIN"/>
    <property type="match status" value="1"/>
</dbReference>
<sequence length="516" mass="56136">MLNLRRSLRGVLVAGRHVSQLRGATSILPCATDLAPPSATAWGPFSSSSSCPGALTIPSRSFSQVPSQEHSDTPNMRQNTKFYRPKKVKDSVQEATKNSNNLMRLQANPEDAEMALEVFSAIQSSGGLGLSKDVANMLVSAFTNAQKFDRALLVLKLSIKRKILLMTPPYENLMTACYKAGKFDTVVKVFALHCDVKHTPSNVMFTTALLSAHKLGKSELVPKILEEMLTVNASGTGDIESHASRAFQVALGAAVKSRQHELMLTLMECSKALDVVLSSEHYHIVLKSYAAVGDMQAALGIRDTLQTNGFDLTDDGMHWLVHCASKADQWDLVEGLLGSSSANDDSDEEVVAPLNAFNAAIAAYGNKERWGRVVDVYGIMPASTRAELKGWHLGTVIMGHAKAASKEVKLRALEIFNEHREKANGFTYGGAITALLETEQFDAALALAEDMKAKEIAWGKSVYQAVTLALIRRGTTEEAVQLLEESVHCLGDSPTGYMHVIQFYTDRHPSQDANEA</sequence>
<evidence type="ECO:0000313" key="8">
    <source>
        <dbReference type="EMBL" id="KAG3211946.1"/>
    </source>
</evidence>
<name>A0A329S387_9STRA</name>
<evidence type="ECO:0000313" key="4">
    <source>
        <dbReference type="EMBL" id="KAG2849963.1"/>
    </source>
</evidence>
<dbReference type="STRING" id="29920.A0A329S387"/>